<dbReference type="SUPFAM" id="SSF53474">
    <property type="entry name" value="alpha/beta-Hydrolases"/>
    <property type="match status" value="1"/>
</dbReference>
<evidence type="ECO:0000256" key="1">
    <source>
        <dbReference type="SAM" id="MobiDB-lite"/>
    </source>
</evidence>
<dbReference type="OrthoDB" id="294702at2759"/>
<feature type="domain" description="AB hydrolase-1" evidence="2">
    <location>
        <begin position="56"/>
        <end position="188"/>
    </location>
</feature>
<evidence type="ECO:0000313" key="3">
    <source>
        <dbReference type="EMBL" id="OQD64356.1"/>
    </source>
</evidence>
<dbReference type="AlphaFoldDB" id="A0A1V6NIT7"/>
<dbReference type="Proteomes" id="UP000191408">
    <property type="component" value="Unassembled WGS sequence"/>
</dbReference>
<dbReference type="Pfam" id="PF12697">
    <property type="entry name" value="Abhydrolase_6"/>
    <property type="match status" value="1"/>
</dbReference>
<dbReference type="PANTHER" id="PTHR43433:SF10">
    <property type="entry name" value="AB HYDROLASE-1 DOMAIN-CONTAINING PROTEIN"/>
    <property type="match status" value="1"/>
</dbReference>
<dbReference type="GO" id="GO:0017000">
    <property type="term" value="P:antibiotic biosynthetic process"/>
    <property type="evidence" value="ECO:0007669"/>
    <property type="project" value="UniProtKB-ARBA"/>
</dbReference>
<dbReference type="Gene3D" id="3.40.50.1820">
    <property type="entry name" value="alpha/beta hydrolase"/>
    <property type="match status" value="1"/>
</dbReference>
<reference evidence="4" key="1">
    <citation type="journal article" date="2017" name="Nat. Microbiol.">
        <title>Global analysis of biosynthetic gene clusters reveals vast potential of secondary metabolite production in Penicillium species.</title>
        <authorList>
            <person name="Nielsen J.C."/>
            <person name="Grijseels S."/>
            <person name="Prigent S."/>
            <person name="Ji B."/>
            <person name="Dainat J."/>
            <person name="Nielsen K.F."/>
            <person name="Frisvad J.C."/>
            <person name="Workman M."/>
            <person name="Nielsen J."/>
        </authorList>
    </citation>
    <scope>NUCLEOTIDE SEQUENCE [LARGE SCALE GENOMIC DNA]</scope>
    <source>
        <strain evidence="4">IBT 4502</strain>
    </source>
</reference>
<organism evidence="3 4">
    <name type="scientific">Penicillium polonicum</name>
    <dbReference type="NCBI Taxonomy" id="60169"/>
    <lineage>
        <taxon>Eukaryota</taxon>
        <taxon>Fungi</taxon>
        <taxon>Dikarya</taxon>
        <taxon>Ascomycota</taxon>
        <taxon>Pezizomycotina</taxon>
        <taxon>Eurotiomycetes</taxon>
        <taxon>Eurotiomycetidae</taxon>
        <taxon>Eurotiales</taxon>
        <taxon>Aspergillaceae</taxon>
        <taxon>Penicillium</taxon>
    </lineage>
</organism>
<keyword evidence="4" id="KW-1185">Reference proteome</keyword>
<dbReference type="STRING" id="60169.A0A1V6NIT7"/>
<sequence>MEYNPASPQSFAASYVSNSRFHRSFTIEPTSTHGPLNVTYAEYGREPNENGTTPTLLFLPGMFSSRYVGMCLHTLAEKWGVRVLVVDRPGMGNSTDVPLAQRVSTWIETVPRLLAHVGIQHVSLASHSAGTIYLLNTLYHCRDILYPEKPMATLLAPWVDPAKSGTTSMKMAQYIPTPAFKLWHHIPRLFLANDGSATATSGAMIAKLTASFPSKSGDDQAKNRLYIAQNYGLDLDQQKEIDSCMMQYMFKEDTVGSNSEAVQCLRKEPNTWGKCEDYEVFVRELVERERGRDGVPLKVQVLFGESDSMISKKGQAYVEKCWHQVNDGDSRGVVEFDSRVVPGTDHDSLITSRFYLTVLRVYTEDTFNRYQNDKQAPKATLMLTTNSRGCMKKKPRMLDPRPRKVPEHDDQTHYYDSGAKNKKRQKILFPFPSILRSLRDPFRPILKPRACTTERIPNRLARTPRRACDGIADASPSSSCHSTHCAGDTADCISKCGGDEFGGSGNAFVLI</sequence>
<dbReference type="EMBL" id="MDYM01000007">
    <property type="protein sequence ID" value="OQD64356.1"/>
    <property type="molecule type" value="Genomic_DNA"/>
</dbReference>
<dbReference type="InterPro" id="IPR029058">
    <property type="entry name" value="AB_hydrolase_fold"/>
</dbReference>
<dbReference type="GO" id="GO:0072330">
    <property type="term" value="P:monocarboxylic acid biosynthetic process"/>
    <property type="evidence" value="ECO:0007669"/>
    <property type="project" value="UniProtKB-ARBA"/>
</dbReference>
<evidence type="ECO:0000259" key="2">
    <source>
        <dbReference type="Pfam" id="PF12697"/>
    </source>
</evidence>
<proteinExistence type="predicted"/>
<evidence type="ECO:0000313" key="4">
    <source>
        <dbReference type="Proteomes" id="UP000191408"/>
    </source>
</evidence>
<dbReference type="InterPro" id="IPR000073">
    <property type="entry name" value="AB_hydrolase_1"/>
</dbReference>
<feature type="region of interest" description="Disordered" evidence="1">
    <location>
        <begin position="391"/>
        <end position="417"/>
    </location>
</feature>
<comment type="caution">
    <text evidence="3">The sequence shown here is derived from an EMBL/GenBank/DDBJ whole genome shotgun (WGS) entry which is preliminary data.</text>
</comment>
<dbReference type="InterPro" id="IPR050471">
    <property type="entry name" value="AB_hydrolase"/>
</dbReference>
<dbReference type="PANTHER" id="PTHR43433">
    <property type="entry name" value="HYDROLASE, ALPHA/BETA FOLD FAMILY PROTEIN"/>
    <property type="match status" value="1"/>
</dbReference>
<protein>
    <recommendedName>
        <fullName evidence="2">AB hydrolase-1 domain-containing protein</fullName>
    </recommendedName>
</protein>
<name>A0A1V6NIT7_PENPO</name>
<accession>A0A1V6NIT7</accession>
<feature type="compositionally biased region" description="Basic and acidic residues" evidence="1">
    <location>
        <begin position="396"/>
        <end position="413"/>
    </location>
</feature>
<gene>
    <name evidence="3" type="ORF">PENPOL_c007G06382</name>
</gene>